<reference evidence="4 5" key="1">
    <citation type="submission" date="2018-06" db="EMBL/GenBank/DDBJ databases">
        <authorList>
            <consortium name="Pathogen Informatics"/>
            <person name="Doyle S."/>
        </authorList>
    </citation>
    <scope>NUCLEOTIDE SEQUENCE [LARGE SCALE GENOMIC DNA]</scope>
    <source>
        <strain evidence="4 5">NCTC13163</strain>
    </source>
</reference>
<dbReference type="Proteomes" id="UP000254060">
    <property type="component" value="Unassembled WGS sequence"/>
</dbReference>
<dbReference type="RefSeq" id="WP_024372105.1">
    <property type="nucleotide sequence ID" value="NZ_UGGP01000001.1"/>
</dbReference>
<feature type="region of interest" description="Disordered" evidence="2">
    <location>
        <begin position="40"/>
        <end position="61"/>
    </location>
</feature>
<keyword evidence="3" id="KW-0472">Membrane</keyword>
<protein>
    <submittedName>
        <fullName evidence="4">Gas vesicle protein</fullName>
    </submittedName>
</protein>
<evidence type="ECO:0000256" key="3">
    <source>
        <dbReference type="SAM" id="Phobius"/>
    </source>
</evidence>
<dbReference type="OrthoDB" id="2353585at2"/>
<evidence type="ECO:0000256" key="1">
    <source>
        <dbReference type="SAM" id="Coils"/>
    </source>
</evidence>
<organism evidence="4 5">
    <name type="scientific">Exiguobacterium aurantiacum</name>
    <dbReference type="NCBI Taxonomy" id="33987"/>
    <lineage>
        <taxon>Bacteria</taxon>
        <taxon>Bacillati</taxon>
        <taxon>Bacillota</taxon>
        <taxon>Bacilli</taxon>
        <taxon>Bacillales</taxon>
        <taxon>Bacillales Family XII. Incertae Sedis</taxon>
        <taxon>Exiguobacterium</taxon>
    </lineage>
</organism>
<dbReference type="STRING" id="1397694.GCA_000702585_00178"/>
<evidence type="ECO:0000313" key="5">
    <source>
        <dbReference type="Proteomes" id="UP000254060"/>
    </source>
</evidence>
<name>A0A377FWX0_9BACL</name>
<evidence type="ECO:0000313" key="4">
    <source>
        <dbReference type="EMBL" id="STO09320.1"/>
    </source>
</evidence>
<feature type="transmembrane region" description="Helical" evidence="3">
    <location>
        <begin position="6"/>
        <end position="23"/>
    </location>
</feature>
<accession>A0A377FWX0</accession>
<proteinExistence type="predicted"/>
<keyword evidence="1" id="KW-0175">Coiled coil</keyword>
<keyword evidence="3" id="KW-0812">Transmembrane</keyword>
<dbReference type="AlphaFoldDB" id="A0A377FWX0"/>
<evidence type="ECO:0000256" key="2">
    <source>
        <dbReference type="SAM" id="MobiDB-lite"/>
    </source>
</evidence>
<dbReference type="EMBL" id="UGGP01000001">
    <property type="protein sequence ID" value="STO09320.1"/>
    <property type="molecule type" value="Genomic_DNA"/>
</dbReference>
<gene>
    <name evidence="4" type="ORF">NCTC13163_02753</name>
</gene>
<keyword evidence="3" id="KW-1133">Transmembrane helix</keyword>
<sequence length="105" mass="11781">MNKNYFWMGMAAGAIIGASASLLHRETREQQVRQLKGLKSRLKSSDASTQAHSVGLQASPKGNLKDRVMDLKALYEENQDTIQNLVEDVKDLMDALQEARHKNQI</sequence>
<feature type="coiled-coil region" evidence="1">
    <location>
        <begin position="68"/>
        <end position="102"/>
    </location>
</feature>